<accession>A0ABQ6K5T5</accession>
<dbReference type="InterPro" id="IPR020471">
    <property type="entry name" value="AKR"/>
</dbReference>
<comment type="similarity">
    <text evidence="1">Belongs to the aldo/keto reductase family.</text>
</comment>
<keyword evidence="2" id="KW-0521">NADP</keyword>
<dbReference type="InterPro" id="IPR018170">
    <property type="entry name" value="Aldo/ket_reductase_CS"/>
</dbReference>
<dbReference type="Proteomes" id="UP001157034">
    <property type="component" value="Unassembled WGS sequence"/>
</dbReference>
<keyword evidence="3" id="KW-0560">Oxidoreductase</keyword>
<name>A0ABQ6K5T5_9MICO</name>
<dbReference type="PRINTS" id="PR00069">
    <property type="entry name" value="ALDKETRDTASE"/>
</dbReference>
<dbReference type="Gene3D" id="3.20.20.100">
    <property type="entry name" value="NADP-dependent oxidoreductase domain"/>
    <property type="match status" value="1"/>
</dbReference>
<organism evidence="6 7">
    <name type="scientific">Pseudolysinimonas kribbensis</name>
    <dbReference type="NCBI Taxonomy" id="433641"/>
    <lineage>
        <taxon>Bacteria</taxon>
        <taxon>Bacillati</taxon>
        <taxon>Actinomycetota</taxon>
        <taxon>Actinomycetes</taxon>
        <taxon>Micrococcales</taxon>
        <taxon>Microbacteriaceae</taxon>
        <taxon>Pseudolysinimonas</taxon>
    </lineage>
</organism>
<dbReference type="InterPro" id="IPR036812">
    <property type="entry name" value="NAD(P)_OxRdtase_dom_sf"/>
</dbReference>
<evidence type="ECO:0000259" key="5">
    <source>
        <dbReference type="Pfam" id="PF00248"/>
    </source>
</evidence>
<dbReference type="PANTHER" id="PTHR43827">
    <property type="entry name" value="2,5-DIKETO-D-GLUCONIC ACID REDUCTASE"/>
    <property type="match status" value="1"/>
</dbReference>
<sequence length="292" mass="32455">MNEPDQGVDLGLGVRLPRMGLGVGGLEPERTGAVVALAVSMGYRHVDTAQMYGNEEEVRRGVEDSGVDPSSVFITSKVTTGRHRYDDVLRGFDVSDSRLGAGRIDLYLIHWPLPGVADYVETWRALCRLRDDGRVRAVGVSNFGIPQLEVLAASGLPTPAVNQVELHPYFVQTELTEYHARHGIVTEAWAPLAQGRVFDDPVLEDLASERGRTVSQIVLRWHLQAGRVVFPKSTNHVRLAQNLRLADFSLSEDEMRQVVRPQHDGRLGPRPEDVVEEMPDPRGDSVLDDRLR</sequence>
<evidence type="ECO:0000313" key="6">
    <source>
        <dbReference type="EMBL" id="GMA94955.1"/>
    </source>
</evidence>
<proteinExistence type="inferred from homology"/>
<feature type="domain" description="NADP-dependent oxidoreductase" evidence="5">
    <location>
        <begin position="24"/>
        <end position="258"/>
    </location>
</feature>
<feature type="region of interest" description="Disordered" evidence="4">
    <location>
        <begin position="257"/>
        <end position="292"/>
    </location>
</feature>
<reference evidence="7" key="1">
    <citation type="journal article" date="2019" name="Int. J. Syst. Evol. Microbiol.">
        <title>The Global Catalogue of Microorganisms (GCM) 10K type strain sequencing project: providing services to taxonomists for standard genome sequencing and annotation.</title>
        <authorList>
            <consortium name="The Broad Institute Genomics Platform"/>
            <consortium name="The Broad Institute Genome Sequencing Center for Infectious Disease"/>
            <person name="Wu L."/>
            <person name="Ma J."/>
        </authorList>
    </citation>
    <scope>NUCLEOTIDE SEQUENCE [LARGE SCALE GENOMIC DNA]</scope>
    <source>
        <strain evidence="7">NBRC 108894</strain>
    </source>
</reference>
<evidence type="ECO:0000313" key="7">
    <source>
        <dbReference type="Proteomes" id="UP001157034"/>
    </source>
</evidence>
<dbReference type="SUPFAM" id="SSF51430">
    <property type="entry name" value="NAD(P)-linked oxidoreductase"/>
    <property type="match status" value="1"/>
</dbReference>
<evidence type="ECO:0000256" key="3">
    <source>
        <dbReference type="ARBA" id="ARBA00023002"/>
    </source>
</evidence>
<evidence type="ECO:0000256" key="4">
    <source>
        <dbReference type="SAM" id="MobiDB-lite"/>
    </source>
</evidence>
<dbReference type="PROSITE" id="PS00062">
    <property type="entry name" value="ALDOKETO_REDUCTASE_2"/>
    <property type="match status" value="1"/>
</dbReference>
<dbReference type="CDD" id="cd19071">
    <property type="entry name" value="AKR_AKR1-5-like"/>
    <property type="match status" value="1"/>
</dbReference>
<dbReference type="PANTHER" id="PTHR43827:SF3">
    <property type="entry name" value="NADP-DEPENDENT OXIDOREDUCTASE DOMAIN-CONTAINING PROTEIN"/>
    <property type="match status" value="1"/>
</dbReference>
<keyword evidence="7" id="KW-1185">Reference proteome</keyword>
<dbReference type="InterPro" id="IPR023210">
    <property type="entry name" value="NADP_OxRdtase_dom"/>
</dbReference>
<dbReference type="PIRSF" id="PIRSF000097">
    <property type="entry name" value="AKR"/>
    <property type="match status" value="1"/>
</dbReference>
<evidence type="ECO:0000256" key="1">
    <source>
        <dbReference type="ARBA" id="ARBA00007905"/>
    </source>
</evidence>
<dbReference type="EMBL" id="BSVB01000001">
    <property type="protein sequence ID" value="GMA94955.1"/>
    <property type="molecule type" value="Genomic_DNA"/>
</dbReference>
<gene>
    <name evidence="6" type="ORF">GCM10025881_17790</name>
</gene>
<dbReference type="Pfam" id="PF00248">
    <property type="entry name" value="Aldo_ket_red"/>
    <property type="match status" value="1"/>
</dbReference>
<comment type="caution">
    <text evidence="6">The sequence shown here is derived from an EMBL/GenBank/DDBJ whole genome shotgun (WGS) entry which is preliminary data.</text>
</comment>
<evidence type="ECO:0000256" key="2">
    <source>
        <dbReference type="ARBA" id="ARBA00022857"/>
    </source>
</evidence>
<dbReference type="RefSeq" id="WP_284253818.1">
    <property type="nucleotide sequence ID" value="NZ_BAAAQO010000002.1"/>
</dbReference>
<protein>
    <submittedName>
        <fullName evidence="6">Oxidoreductase</fullName>
    </submittedName>
</protein>